<protein>
    <submittedName>
        <fullName evidence="2">Uncharacterized protein</fullName>
    </submittedName>
</protein>
<gene>
    <name evidence="2" type="ORF">BO80DRAFT_278380</name>
</gene>
<evidence type="ECO:0000256" key="1">
    <source>
        <dbReference type="SAM" id="MobiDB-lite"/>
    </source>
</evidence>
<proteinExistence type="predicted"/>
<dbReference type="Proteomes" id="UP000249402">
    <property type="component" value="Unassembled WGS sequence"/>
</dbReference>
<dbReference type="EMBL" id="KZ824502">
    <property type="protein sequence ID" value="RAK95128.1"/>
    <property type="molecule type" value="Genomic_DNA"/>
</dbReference>
<dbReference type="AlphaFoldDB" id="A0A395GJA4"/>
<name>A0A395GJA4_9EURO</name>
<keyword evidence="3" id="KW-1185">Reference proteome</keyword>
<dbReference type="OrthoDB" id="10514072at2759"/>
<evidence type="ECO:0000313" key="3">
    <source>
        <dbReference type="Proteomes" id="UP000249402"/>
    </source>
</evidence>
<feature type="region of interest" description="Disordered" evidence="1">
    <location>
        <begin position="102"/>
        <end position="132"/>
    </location>
</feature>
<accession>A0A395GJA4</accession>
<dbReference type="VEuPathDB" id="FungiDB:BO80DRAFT_278380"/>
<dbReference type="RefSeq" id="XP_025569456.1">
    <property type="nucleotide sequence ID" value="XM_025714905.1"/>
</dbReference>
<organism evidence="2 3">
    <name type="scientific">Aspergillus ibericus CBS 121593</name>
    <dbReference type="NCBI Taxonomy" id="1448316"/>
    <lineage>
        <taxon>Eukaryota</taxon>
        <taxon>Fungi</taxon>
        <taxon>Dikarya</taxon>
        <taxon>Ascomycota</taxon>
        <taxon>Pezizomycotina</taxon>
        <taxon>Eurotiomycetes</taxon>
        <taxon>Eurotiomycetidae</taxon>
        <taxon>Eurotiales</taxon>
        <taxon>Aspergillaceae</taxon>
        <taxon>Aspergillus</taxon>
        <taxon>Aspergillus subgen. Circumdati</taxon>
    </lineage>
</organism>
<reference evidence="2 3" key="1">
    <citation type="submission" date="2018-02" db="EMBL/GenBank/DDBJ databases">
        <title>The genomes of Aspergillus section Nigri reveals drivers in fungal speciation.</title>
        <authorList>
            <consortium name="DOE Joint Genome Institute"/>
            <person name="Vesth T.C."/>
            <person name="Nybo J."/>
            <person name="Theobald S."/>
            <person name="Brandl J."/>
            <person name="Frisvad J.C."/>
            <person name="Nielsen K.F."/>
            <person name="Lyhne E.K."/>
            <person name="Kogle M.E."/>
            <person name="Kuo A."/>
            <person name="Riley R."/>
            <person name="Clum A."/>
            <person name="Nolan M."/>
            <person name="Lipzen A."/>
            <person name="Salamov A."/>
            <person name="Henrissat B."/>
            <person name="Wiebenga A."/>
            <person name="De vries R.P."/>
            <person name="Grigoriev I.V."/>
            <person name="Mortensen U.H."/>
            <person name="Andersen M.R."/>
            <person name="Baker S.E."/>
        </authorList>
    </citation>
    <scope>NUCLEOTIDE SEQUENCE [LARGE SCALE GENOMIC DNA]</scope>
    <source>
        <strain evidence="2 3">CBS 121593</strain>
    </source>
</reference>
<sequence length="212" mass="22965">MYDGCGCRAVGSGLPRLTRILERSNTVRITGVPGGMGSWRKVRSALFSYPPARARIKKKRTGKPNPKGTRKRKHAGQILILACTALNNPRGVTHRLTPTVLHPGRSLASRDKPGVHMSFPQFTPGAHGQRTLGTREDEPEALTDTGWLAWFRPQHGPPGAPMPDGCASGLTFTADTHAYPPTVVVLVESVGWTCGRDMTGVDQETGHPPSYR</sequence>
<dbReference type="GeneID" id="37219770"/>
<evidence type="ECO:0000313" key="2">
    <source>
        <dbReference type="EMBL" id="RAK95128.1"/>
    </source>
</evidence>